<protein>
    <recommendedName>
        <fullName evidence="13">Bee-milk protein</fullName>
    </recommendedName>
</protein>
<evidence type="ECO:0000256" key="7">
    <source>
        <dbReference type="ARBA" id="ARBA00023136"/>
    </source>
</evidence>
<dbReference type="PANTHER" id="PTHR46513:SF42">
    <property type="entry name" value="PROTEIN CUEBALL"/>
    <property type="match status" value="1"/>
</dbReference>
<keyword evidence="6" id="KW-0221">Differentiation</keyword>
<dbReference type="GO" id="GO:0042813">
    <property type="term" value="F:Wnt receptor activity"/>
    <property type="evidence" value="ECO:0007669"/>
    <property type="project" value="TreeGrafter"/>
</dbReference>
<comment type="caution">
    <text evidence="12">The sequence shown here is derived from an EMBL/GenBank/DDBJ whole genome shotgun (WGS) entry which is preliminary data.</text>
</comment>
<evidence type="ECO:0000256" key="8">
    <source>
        <dbReference type="ARBA" id="ARBA00023157"/>
    </source>
</evidence>
<feature type="signal peptide" evidence="11">
    <location>
        <begin position="1"/>
        <end position="20"/>
    </location>
</feature>
<proteinExistence type="predicted"/>
<dbReference type="AlphaFoldDB" id="A0A2A4IXA8"/>
<dbReference type="EMBL" id="NWSH01005987">
    <property type="protein sequence ID" value="PCG63770.1"/>
    <property type="molecule type" value="Genomic_DNA"/>
</dbReference>
<evidence type="ECO:0000313" key="12">
    <source>
        <dbReference type="EMBL" id="PCG63770.1"/>
    </source>
</evidence>
<feature type="repeat" description="LDL-receptor class B" evidence="10">
    <location>
        <begin position="151"/>
        <end position="195"/>
    </location>
</feature>
<evidence type="ECO:0000256" key="3">
    <source>
        <dbReference type="ARBA" id="ARBA00022536"/>
    </source>
</evidence>
<evidence type="ECO:0000256" key="11">
    <source>
        <dbReference type="SAM" id="SignalP"/>
    </source>
</evidence>
<dbReference type="PROSITE" id="PS51120">
    <property type="entry name" value="LDLRB"/>
    <property type="match status" value="1"/>
</dbReference>
<dbReference type="PANTHER" id="PTHR46513">
    <property type="entry name" value="VITELLOGENIN RECEPTOR-LIKE PROTEIN-RELATED-RELATED"/>
    <property type="match status" value="1"/>
</dbReference>
<keyword evidence="8" id="KW-1015">Disulfide bond</keyword>
<dbReference type="GO" id="GO:0017147">
    <property type="term" value="F:Wnt-protein binding"/>
    <property type="evidence" value="ECO:0007669"/>
    <property type="project" value="TreeGrafter"/>
</dbReference>
<keyword evidence="7" id="KW-0472">Membrane</keyword>
<keyword evidence="4 11" id="KW-0732">Signal</keyword>
<organism evidence="12">
    <name type="scientific">Heliothis virescens</name>
    <name type="common">Tobacco budworm moth</name>
    <dbReference type="NCBI Taxonomy" id="7102"/>
    <lineage>
        <taxon>Eukaryota</taxon>
        <taxon>Metazoa</taxon>
        <taxon>Ecdysozoa</taxon>
        <taxon>Arthropoda</taxon>
        <taxon>Hexapoda</taxon>
        <taxon>Insecta</taxon>
        <taxon>Pterygota</taxon>
        <taxon>Neoptera</taxon>
        <taxon>Endopterygota</taxon>
        <taxon>Lepidoptera</taxon>
        <taxon>Glossata</taxon>
        <taxon>Ditrysia</taxon>
        <taxon>Noctuoidea</taxon>
        <taxon>Noctuidae</taxon>
        <taxon>Heliothinae</taxon>
        <taxon>Heliothis</taxon>
    </lineage>
</organism>
<keyword evidence="5" id="KW-0677">Repeat</keyword>
<evidence type="ECO:0000256" key="5">
    <source>
        <dbReference type="ARBA" id="ARBA00022737"/>
    </source>
</evidence>
<dbReference type="InterPro" id="IPR050778">
    <property type="entry name" value="Cueball_EGF_LRP_Nidogen"/>
</dbReference>
<sequence length="225" mass="25932">MYKPRSVLVLVVLSVGVVHSWDFAVVSGKQIDFFLKDNITHSISSDQFNSLSASAYDALHNTLMFVDNQADNSSVYRYNFTSNDFQLILTRKQIEDIAYDPVKDLLFWIQERIIFSMQLKSGSRNVVSNQNLVIELHDEIPTSIAVDSCEGFVYWTNKKISKPTIEKVRFDGSVREVVVDKDIHEPYRLIIDPEIKKMFWIDALSVLLPNIHLRNKLKEFKSVKG</sequence>
<reference evidence="12" key="1">
    <citation type="submission" date="2017-09" db="EMBL/GenBank/DDBJ databases">
        <title>Contemporary evolution of a Lepidopteran species, Heliothis virescens, in response to modern agricultural practices.</title>
        <authorList>
            <person name="Fritz M.L."/>
            <person name="Deyonke A.M."/>
            <person name="Papanicolaou A."/>
            <person name="Micinski S."/>
            <person name="Westbrook J."/>
            <person name="Gould F."/>
        </authorList>
    </citation>
    <scope>NUCLEOTIDE SEQUENCE [LARGE SCALE GENOMIC DNA]</scope>
    <source>
        <strain evidence="12">HvINT-</strain>
        <tissue evidence="12">Whole body</tissue>
    </source>
</reference>
<comment type="subcellular location">
    <subcellularLocation>
        <location evidence="1">Cell membrane</location>
        <topology evidence="1">Single-pass type I membrane protein</topology>
    </subcellularLocation>
</comment>
<evidence type="ECO:0000256" key="6">
    <source>
        <dbReference type="ARBA" id="ARBA00022782"/>
    </source>
</evidence>
<evidence type="ECO:0000256" key="9">
    <source>
        <dbReference type="ARBA" id="ARBA00023180"/>
    </source>
</evidence>
<feature type="chain" id="PRO_5012291457" description="Bee-milk protein" evidence="11">
    <location>
        <begin position="21"/>
        <end position="225"/>
    </location>
</feature>
<evidence type="ECO:0000256" key="1">
    <source>
        <dbReference type="ARBA" id="ARBA00004251"/>
    </source>
</evidence>
<evidence type="ECO:0000256" key="10">
    <source>
        <dbReference type="PROSITE-ProRule" id="PRU00461"/>
    </source>
</evidence>
<keyword evidence="9" id="KW-0325">Glycoprotein</keyword>
<evidence type="ECO:0000256" key="2">
    <source>
        <dbReference type="ARBA" id="ARBA00022475"/>
    </source>
</evidence>
<keyword evidence="3" id="KW-0245">EGF-like domain</keyword>
<gene>
    <name evidence="12" type="ORF">B5V51_11742</name>
</gene>
<dbReference type="InterPro" id="IPR011042">
    <property type="entry name" value="6-blade_b-propeller_TolB-like"/>
</dbReference>
<evidence type="ECO:0008006" key="13">
    <source>
        <dbReference type="Google" id="ProtNLM"/>
    </source>
</evidence>
<evidence type="ECO:0000256" key="4">
    <source>
        <dbReference type="ARBA" id="ARBA00022729"/>
    </source>
</evidence>
<dbReference type="GO" id="GO:0005886">
    <property type="term" value="C:plasma membrane"/>
    <property type="evidence" value="ECO:0007669"/>
    <property type="project" value="UniProtKB-SubCell"/>
</dbReference>
<accession>A0A2A4IXA8</accession>
<dbReference type="GO" id="GO:0030154">
    <property type="term" value="P:cell differentiation"/>
    <property type="evidence" value="ECO:0007669"/>
    <property type="project" value="UniProtKB-KW"/>
</dbReference>
<dbReference type="InterPro" id="IPR000033">
    <property type="entry name" value="LDLR_classB_rpt"/>
</dbReference>
<keyword evidence="2" id="KW-1003">Cell membrane</keyword>
<name>A0A2A4IXA8_HELVI</name>
<dbReference type="SUPFAM" id="SSF63825">
    <property type="entry name" value="YWTD domain"/>
    <property type="match status" value="1"/>
</dbReference>
<dbReference type="STRING" id="7102.A0A2A4IXA8"/>
<dbReference type="GO" id="GO:0060070">
    <property type="term" value="P:canonical Wnt signaling pathway"/>
    <property type="evidence" value="ECO:0007669"/>
    <property type="project" value="TreeGrafter"/>
</dbReference>
<dbReference type="Gene3D" id="2.120.10.30">
    <property type="entry name" value="TolB, C-terminal domain"/>
    <property type="match status" value="1"/>
</dbReference>
<dbReference type="SMART" id="SM00135">
    <property type="entry name" value="LY"/>
    <property type="match status" value="2"/>
</dbReference>